<dbReference type="InterPro" id="IPR012902">
    <property type="entry name" value="N_methyl_site"/>
</dbReference>
<dbReference type="NCBIfam" id="TIGR02532">
    <property type="entry name" value="IV_pilin_GFxxxE"/>
    <property type="match status" value="1"/>
</dbReference>
<gene>
    <name evidence="2" type="ordered locus">PSMK_10020</name>
</gene>
<dbReference type="Proteomes" id="UP000007881">
    <property type="component" value="Chromosome"/>
</dbReference>
<reference evidence="2 3" key="1">
    <citation type="submission" date="2012-02" db="EMBL/GenBank/DDBJ databases">
        <title>Complete genome sequence of Phycisphaera mikurensis NBRC 102666.</title>
        <authorList>
            <person name="Ankai A."/>
            <person name="Hosoyama A."/>
            <person name="Terui Y."/>
            <person name="Sekine M."/>
            <person name="Fukai R."/>
            <person name="Kato Y."/>
            <person name="Nakamura S."/>
            <person name="Yamada-Narita S."/>
            <person name="Kawakoshi A."/>
            <person name="Fukunaga Y."/>
            <person name="Yamazaki S."/>
            <person name="Fujita N."/>
        </authorList>
    </citation>
    <scope>NUCLEOTIDE SEQUENCE [LARGE SCALE GENOMIC DNA]</scope>
    <source>
        <strain evidence="3">NBRC 102666 / KCTC 22515 / FYK2301M01</strain>
    </source>
</reference>
<keyword evidence="3" id="KW-1185">Reference proteome</keyword>
<dbReference type="NCBIfam" id="TIGR04294">
    <property type="entry name" value="pre_pil_HX9DG"/>
    <property type="match status" value="1"/>
</dbReference>
<protein>
    <recommendedName>
        <fullName evidence="4">Prepilin-type N-terminal cleavage/methylation domain-containing protein</fullName>
    </recommendedName>
</protein>
<dbReference type="STRING" id="1142394.PSMK_10020"/>
<dbReference type="InterPro" id="IPR045584">
    <property type="entry name" value="Pilin-like"/>
</dbReference>
<dbReference type="eggNOG" id="COG2165">
    <property type="taxonomic scope" value="Bacteria"/>
</dbReference>
<dbReference type="KEGG" id="phm:PSMK_10020"/>
<evidence type="ECO:0000313" key="2">
    <source>
        <dbReference type="EMBL" id="BAM03161.1"/>
    </source>
</evidence>
<evidence type="ECO:0008006" key="4">
    <source>
        <dbReference type="Google" id="ProtNLM"/>
    </source>
</evidence>
<dbReference type="Pfam" id="PF07963">
    <property type="entry name" value="N_methyl"/>
    <property type="match status" value="1"/>
</dbReference>
<dbReference type="EMBL" id="AP012338">
    <property type="protein sequence ID" value="BAM03161.1"/>
    <property type="molecule type" value="Genomic_DNA"/>
</dbReference>
<dbReference type="PANTHER" id="PTHR30093:SF2">
    <property type="entry name" value="TYPE II SECRETION SYSTEM PROTEIN H"/>
    <property type="match status" value="1"/>
</dbReference>
<dbReference type="HOGENOM" id="CLU_041661_3_0_0"/>
<name>I0ID23_PHYMF</name>
<accession>I0ID23</accession>
<dbReference type="InterPro" id="IPR027558">
    <property type="entry name" value="Pre_pil_HX9DG_C"/>
</dbReference>
<evidence type="ECO:0000313" key="3">
    <source>
        <dbReference type="Proteomes" id="UP000007881"/>
    </source>
</evidence>
<keyword evidence="1" id="KW-0472">Membrane</keyword>
<dbReference type="SUPFAM" id="SSF54523">
    <property type="entry name" value="Pili subunits"/>
    <property type="match status" value="1"/>
</dbReference>
<organism evidence="2 3">
    <name type="scientific">Phycisphaera mikurensis (strain NBRC 102666 / KCTC 22515 / FYK2301M01)</name>
    <dbReference type="NCBI Taxonomy" id="1142394"/>
    <lineage>
        <taxon>Bacteria</taxon>
        <taxon>Pseudomonadati</taxon>
        <taxon>Planctomycetota</taxon>
        <taxon>Phycisphaerae</taxon>
        <taxon>Phycisphaerales</taxon>
        <taxon>Phycisphaeraceae</taxon>
        <taxon>Phycisphaera</taxon>
    </lineage>
</organism>
<feature type="transmembrane region" description="Helical" evidence="1">
    <location>
        <begin position="6"/>
        <end position="30"/>
    </location>
</feature>
<sequence length="271" mass="29310">MQHRPAFTLIELLVVISIIALLIGILLPALGAARLAARGAACLSNERQVGIALAVYENDYKGDIPLGYMGTNLNFSYAMYATFADQRAGLGALWEAVPEVQSPGMWVCPAMEGPGFLQSQVENSSFPPPETGDGAANDTATTYMTRPYRVQNSYPYYRLDKFAGPADTAAPANVERDRIDSQVAVLLDNFDGPDMIDQRHQNGVNTLYGDGSAGFVNRSQELTADPNQVSAGNPTTGSLDELFAARFTDPSGPNPGERGYFTFQAWPLMDR</sequence>
<dbReference type="PANTHER" id="PTHR30093">
    <property type="entry name" value="GENERAL SECRETION PATHWAY PROTEIN G"/>
    <property type="match status" value="1"/>
</dbReference>
<dbReference type="Gene3D" id="3.30.700.10">
    <property type="entry name" value="Glycoprotein, Type 4 Pilin"/>
    <property type="match status" value="1"/>
</dbReference>
<dbReference type="RefSeq" id="WP_014436380.1">
    <property type="nucleotide sequence ID" value="NC_017080.1"/>
</dbReference>
<keyword evidence="1" id="KW-0812">Transmembrane</keyword>
<evidence type="ECO:0000256" key="1">
    <source>
        <dbReference type="SAM" id="Phobius"/>
    </source>
</evidence>
<dbReference type="AlphaFoldDB" id="I0ID23"/>
<proteinExistence type="predicted"/>
<keyword evidence="1" id="KW-1133">Transmembrane helix</keyword>